<comment type="subcellular location">
    <subcellularLocation>
        <location evidence="8">Cytoplasm</location>
    </subcellularLocation>
</comment>
<dbReference type="AlphaFoldDB" id="A0A5B8LZT3"/>
<keyword evidence="8" id="KW-0464">Manganese</keyword>
<dbReference type="PANTHER" id="PTHR11963:SF23">
    <property type="entry name" value="CYTOSOL AMINOPEPTIDASE"/>
    <property type="match status" value="1"/>
</dbReference>
<evidence type="ECO:0000313" key="10">
    <source>
        <dbReference type="EMBL" id="QDZ13887.1"/>
    </source>
</evidence>
<dbReference type="Pfam" id="PF00883">
    <property type="entry name" value="Peptidase_M17"/>
    <property type="match status" value="1"/>
</dbReference>
<keyword evidence="8" id="KW-0479">Metal-binding</keyword>
<comment type="catalytic activity">
    <reaction evidence="2 8">
        <text>Release of an N-terminal amino acid, preferentially leucine, but not glutamic or aspartic acids.</text>
        <dbReference type="EC" id="3.4.11.10"/>
    </reaction>
</comment>
<accession>A0A5B8LZT3</accession>
<dbReference type="Pfam" id="PF02789">
    <property type="entry name" value="Peptidase_M17_N"/>
    <property type="match status" value="1"/>
</dbReference>
<dbReference type="GO" id="GO:0006508">
    <property type="term" value="P:proteolysis"/>
    <property type="evidence" value="ECO:0007669"/>
    <property type="project" value="UniProtKB-KW"/>
</dbReference>
<keyword evidence="6 8" id="KW-0378">Hydrolase</keyword>
<evidence type="ECO:0000256" key="7">
    <source>
        <dbReference type="ARBA" id="ARBA00049972"/>
    </source>
</evidence>
<keyword evidence="11" id="KW-1185">Reference proteome</keyword>
<feature type="active site" evidence="8">
    <location>
        <position position="333"/>
    </location>
</feature>
<dbReference type="EC" id="3.4.11.10" evidence="8"/>
<feature type="binding site" evidence="8">
    <location>
        <position position="270"/>
    </location>
    <ligand>
        <name>Mn(2+)</name>
        <dbReference type="ChEBI" id="CHEBI:29035"/>
        <label>2</label>
    </ligand>
</feature>
<feature type="binding site" evidence="8">
    <location>
        <position position="331"/>
    </location>
    <ligand>
        <name>Mn(2+)</name>
        <dbReference type="ChEBI" id="CHEBI:29035"/>
        <label>1</label>
    </ligand>
</feature>
<keyword evidence="8" id="KW-0963">Cytoplasm</keyword>
<name>A0A5B8LZT3_9MICO</name>
<feature type="active site" evidence="8">
    <location>
        <position position="259"/>
    </location>
</feature>
<dbReference type="PROSITE" id="PS00631">
    <property type="entry name" value="CYTOSOL_AP"/>
    <property type="match status" value="1"/>
</dbReference>
<gene>
    <name evidence="8" type="primary">pepA</name>
    <name evidence="10" type="ORF">FPZ11_03010</name>
</gene>
<dbReference type="Gene3D" id="3.40.630.10">
    <property type="entry name" value="Zn peptidases"/>
    <property type="match status" value="1"/>
</dbReference>
<dbReference type="PRINTS" id="PR00481">
    <property type="entry name" value="LAMNOPPTDASE"/>
</dbReference>
<dbReference type="GO" id="GO:0005737">
    <property type="term" value="C:cytoplasm"/>
    <property type="evidence" value="ECO:0007669"/>
    <property type="project" value="UniProtKB-SubCell"/>
</dbReference>
<organism evidence="10 11">
    <name type="scientific">Humibacter ginsenosidimutans</name>
    <dbReference type="NCBI Taxonomy" id="2599293"/>
    <lineage>
        <taxon>Bacteria</taxon>
        <taxon>Bacillati</taxon>
        <taxon>Actinomycetota</taxon>
        <taxon>Actinomycetes</taxon>
        <taxon>Micrococcales</taxon>
        <taxon>Microbacteriaceae</taxon>
        <taxon>Humibacter</taxon>
    </lineage>
</organism>
<evidence type="ECO:0000256" key="5">
    <source>
        <dbReference type="ARBA" id="ARBA00022670"/>
    </source>
</evidence>
<dbReference type="Gene3D" id="3.40.220.10">
    <property type="entry name" value="Leucine Aminopeptidase, subunit E, domain 1"/>
    <property type="match status" value="1"/>
</dbReference>
<dbReference type="Proteomes" id="UP000320216">
    <property type="component" value="Chromosome"/>
</dbReference>
<dbReference type="SUPFAM" id="SSF53187">
    <property type="entry name" value="Zn-dependent exopeptidases"/>
    <property type="match status" value="1"/>
</dbReference>
<dbReference type="InterPro" id="IPR043472">
    <property type="entry name" value="Macro_dom-like"/>
</dbReference>
<dbReference type="RefSeq" id="WP_146318247.1">
    <property type="nucleotide sequence ID" value="NZ_CP042305.1"/>
</dbReference>
<feature type="domain" description="Cytosol aminopeptidase" evidence="9">
    <location>
        <begin position="327"/>
        <end position="334"/>
    </location>
</feature>
<dbReference type="KEGG" id="huw:FPZ11_03010"/>
<reference evidence="10 11" key="1">
    <citation type="submission" date="2019-07" db="EMBL/GenBank/DDBJ databases">
        <title>Full genome sequence of Humibacter sp. WJ7-1.</title>
        <authorList>
            <person name="Im W.-T."/>
        </authorList>
    </citation>
    <scope>NUCLEOTIDE SEQUENCE [LARGE SCALE GENOMIC DNA]</scope>
    <source>
        <strain evidence="10 11">WJ7-1</strain>
    </source>
</reference>
<protein>
    <recommendedName>
        <fullName evidence="8">Probable cytosol aminopeptidase</fullName>
        <ecNumber evidence="8">3.4.11.1</ecNumber>
    </recommendedName>
    <alternativeName>
        <fullName evidence="8">Leucine aminopeptidase</fullName>
        <shortName evidence="8">LAP</shortName>
        <ecNumber evidence="8">3.4.11.10</ecNumber>
    </alternativeName>
    <alternativeName>
        <fullName evidence="8">Leucyl aminopeptidase</fullName>
    </alternativeName>
</protein>
<dbReference type="EMBL" id="CP042305">
    <property type="protein sequence ID" value="QDZ13887.1"/>
    <property type="molecule type" value="Genomic_DNA"/>
</dbReference>
<evidence type="ECO:0000256" key="1">
    <source>
        <dbReference type="ARBA" id="ARBA00000135"/>
    </source>
</evidence>
<feature type="binding site" evidence="8">
    <location>
        <position position="331"/>
    </location>
    <ligand>
        <name>Mn(2+)</name>
        <dbReference type="ChEBI" id="CHEBI:29035"/>
        <label>2</label>
    </ligand>
</feature>
<evidence type="ECO:0000313" key="11">
    <source>
        <dbReference type="Proteomes" id="UP000320216"/>
    </source>
</evidence>
<dbReference type="InterPro" id="IPR023042">
    <property type="entry name" value="Peptidase_M17_leu_NH2_pept"/>
</dbReference>
<comment type="cofactor">
    <cofactor evidence="8">
        <name>Mn(2+)</name>
        <dbReference type="ChEBI" id="CHEBI:29035"/>
    </cofactor>
    <text evidence="8">Binds 2 manganese ions per subunit.</text>
</comment>
<dbReference type="HAMAP" id="MF_00181">
    <property type="entry name" value="Cytosol_peptidase_M17"/>
    <property type="match status" value="1"/>
</dbReference>
<dbReference type="InterPro" id="IPR011356">
    <property type="entry name" value="Leucine_aapep/pepB"/>
</dbReference>
<dbReference type="CDD" id="cd00433">
    <property type="entry name" value="Peptidase_M17"/>
    <property type="match status" value="1"/>
</dbReference>
<evidence type="ECO:0000256" key="3">
    <source>
        <dbReference type="ARBA" id="ARBA00009528"/>
    </source>
</evidence>
<comment type="similarity">
    <text evidence="3 8">Belongs to the peptidase M17 family.</text>
</comment>
<dbReference type="PANTHER" id="PTHR11963">
    <property type="entry name" value="LEUCINE AMINOPEPTIDASE-RELATED"/>
    <property type="match status" value="1"/>
</dbReference>
<feature type="binding site" evidence="8">
    <location>
        <position position="252"/>
    </location>
    <ligand>
        <name>Mn(2+)</name>
        <dbReference type="ChEBI" id="CHEBI:29035"/>
        <label>2</label>
    </ligand>
</feature>
<feature type="binding site" evidence="8">
    <location>
        <position position="329"/>
    </location>
    <ligand>
        <name>Mn(2+)</name>
        <dbReference type="ChEBI" id="CHEBI:29035"/>
        <label>1</label>
    </ligand>
</feature>
<dbReference type="GO" id="GO:0030145">
    <property type="term" value="F:manganese ion binding"/>
    <property type="evidence" value="ECO:0007669"/>
    <property type="project" value="UniProtKB-UniRule"/>
</dbReference>
<dbReference type="NCBIfam" id="NF002073">
    <property type="entry name" value="PRK00913.1-2"/>
    <property type="match status" value="1"/>
</dbReference>
<evidence type="ECO:0000256" key="4">
    <source>
        <dbReference type="ARBA" id="ARBA00022438"/>
    </source>
</evidence>
<dbReference type="SUPFAM" id="SSF52949">
    <property type="entry name" value="Macro domain-like"/>
    <property type="match status" value="1"/>
</dbReference>
<keyword evidence="4 8" id="KW-0031">Aminopeptidase</keyword>
<evidence type="ECO:0000256" key="2">
    <source>
        <dbReference type="ARBA" id="ARBA00000967"/>
    </source>
</evidence>
<dbReference type="OrthoDB" id="9809354at2"/>
<feature type="binding site" evidence="8">
    <location>
        <position position="252"/>
    </location>
    <ligand>
        <name>Mn(2+)</name>
        <dbReference type="ChEBI" id="CHEBI:29035"/>
        <label>1</label>
    </ligand>
</feature>
<feature type="binding site" evidence="8">
    <location>
        <position position="247"/>
    </location>
    <ligand>
        <name>Mn(2+)</name>
        <dbReference type="ChEBI" id="CHEBI:29035"/>
        <label>2</label>
    </ligand>
</feature>
<evidence type="ECO:0000259" key="9">
    <source>
        <dbReference type="PROSITE" id="PS00631"/>
    </source>
</evidence>
<sequence length="497" mass="50924">MTSPVLRLVDRVPTREEGDVLVLFVQAAGEVPVVLGRETDAVLVAQVRATGRADQTVRIPAGVFDERPVLLVGVGSSVDASSLRAAAGAAARASGGDIRMVLDAGPATEAQLTALLEGAALGAYVYAGRPVSAADRQPAKEFVVVGSSDRADALVERAGVVADAVVLTRDLANTPPSQQGPDDLARSAVEAADGLPIDVRVWDEAALAEDGFGGILGVGSGSVRPPRLVRLDYAPEGAPRHLALVGKGITFDSGGLSLKPPASMVGMKYDMAGAASVLAVVTAVARLGLPVHVTGWMCIAENLPSGSAIRPNDVLTIRGGTRVEVLNTDAEGRLVLADGLQAATEEHPDVVIDIATLTGAQIVALGTRYSAVMGDDDVVERLTEAASGAGELLWPMPLPGELRARLNTEVADIANATPGNSAGGMLLAGVFLREFVGRRSDVDNAVTVPWAHLDIAGSAQNDGAAYGYVGKGATGVLVRTLVDTAESLGVQESISGR</sequence>
<evidence type="ECO:0000256" key="8">
    <source>
        <dbReference type="HAMAP-Rule" id="MF_00181"/>
    </source>
</evidence>
<dbReference type="GO" id="GO:0070006">
    <property type="term" value="F:metalloaminopeptidase activity"/>
    <property type="evidence" value="ECO:0007669"/>
    <property type="project" value="InterPro"/>
</dbReference>
<proteinExistence type="inferred from homology"/>
<comment type="function">
    <text evidence="7 8">Presumably involved in the processing and regular turnover of intracellular proteins. Catalyzes the removal of unsubstituted N-terminal amino acids from various peptides.</text>
</comment>
<comment type="catalytic activity">
    <reaction evidence="1 8">
        <text>Release of an N-terminal amino acid, Xaa-|-Yaa-, in which Xaa is preferably Leu, but may be other amino acids including Pro although not Arg or Lys, and Yaa may be Pro. Amino acid amides and methyl esters are also readily hydrolyzed, but rates on arylamides are exceedingly low.</text>
        <dbReference type="EC" id="3.4.11.1"/>
    </reaction>
</comment>
<keyword evidence="5 8" id="KW-0645">Protease</keyword>
<dbReference type="EC" id="3.4.11.1" evidence="8"/>
<dbReference type="InterPro" id="IPR008283">
    <property type="entry name" value="Peptidase_M17_N"/>
</dbReference>
<dbReference type="InterPro" id="IPR000819">
    <property type="entry name" value="Peptidase_M17_C"/>
</dbReference>
<evidence type="ECO:0000256" key="6">
    <source>
        <dbReference type="ARBA" id="ARBA00022801"/>
    </source>
</evidence>